<reference evidence="3 4" key="1">
    <citation type="submission" date="2015-04" db="EMBL/GenBank/DDBJ databases">
        <authorList>
            <person name="Syromyatnikov M.Y."/>
            <person name="Popov V.N."/>
        </authorList>
    </citation>
    <scope>NUCLEOTIDE SEQUENCE [LARGE SCALE GENOMIC DNA]</scope>
</reference>
<dbReference type="OrthoDB" id="8195120at2759"/>
<keyword evidence="2" id="KW-0472">Membrane</keyword>
<feature type="transmembrane region" description="Helical" evidence="2">
    <location>
        <begin position="202"/>
        <end position="224"/>
    </location>
</feature>
<proteinExistence type="predicted"/>
<dbReference type="Proteomes" id="UP000183832">
    <property type="component" value="Unassembled WGS sequence"/>
</dbReference>
<evidence type="ECO:0000256" key="2">
    <source>
        <dbReference type="SAM" id="Phobius"/>
    </source>
</evidence>
<evidence type="ECO:0000313" key="4">
    <source>
        <dbReference type="Proteomes" id="UP000183832"/>
    </source>
</evidence>
<evidence type="ECO:0000256" key="1">
    <source>
        <dbReference type="SAM" id="MobiDB-lite"/>
    </source>
</evidence>
<feature type="region of interest" description="Disordered" evidence="1">
    <location>
        <begin position="1"/>
        <end position="48"/>
    </location>
</feature>
<name>A0A1J1IDR1_9DIPT</name>
<gene>
    <name evidence="3" type="primary">putative GF10501</name>
    <name evidence="3" type="ORF">CLUMA_CG011773</name>
</gene>
<dbReference type="EMBL" id="CVRI01000047">
    <property type="protein sequence ID" value="CRK98415.1"/>
    <property type="molecule type" value="Genomic_DNA"/>
</dbReference>
<keyword evidence="2" id="KW-1133">Transmembrane helix</keyword>
<evidence type="ECO:0000313" key="3">
    <source>
        <dbReference type="EMBL" id="CRK98415.1"/>
    </source>
</evidence>
<feature type="compositionally biased region" description="Low complexity" evidence="1">
    <location>
        <begin position="16"/>
        <end position="30"/>
    </location>
</feature>
<sequence>MDNKKIPQSWRIPRASLSSLSDSGQSSTESTRNLNRRKSDVIHQNNRRLWKPFNEGSLAFHSPNSSSASSVNSKTQNQIDRRISTGNLEKLHRASKSSQGSSSEGINSLHSSSSLLLSVSNLENFTKMQERRPQTIKHELTQHSQSQFMLNIKEAVTPHQQKAKDFDQVSIASSNHFTVVNGFGRSNIKPKSNSFCRQGREITILIVTMSLLFMIGILGAIYLMDRRARAMPAFHQ</sequence>
<organism evidence="3 4">
    <name type="scientific">Clunio marinus</name>
    <dbReference type="NCBI Taxonomy" id="568069"/>
    <lineage>
        <taxon>Eukaryota</taxon>
        <taxon>Metazoa</taxon>
        <taxon>Ecdysozoa</taxon>
        <taxon>Arthropoda</taxon>
        <taxon>Hexapoda</taxon>
        <taxon>Insecta</taxon>
        <taxon>Pterygota</taxon>
        <taxon>Neoptera</taxon>
        <taxon>Endopterygota</taxon>
        <taxon>Diptera</taxon>
        <taxon>Nematocera</taxon>
        <taxon>Chironomoidea</taxon>
        <taxon>Chironomidae</taxon>
        <taxon>Clunio</taxon>
    </lineage>
</organism>
<keyword evidence="4" id="KW-1185">Reference proteome</keyword>
<dbReference type="AlphaFoldDB" id="A0A1J1IDR1"/>
<keyword evidence="2" id="KW-0812">Transmembrane</keyword>
<accession>A0A1J1IDR1</accession>
<protein>
    <submittedName>
        <fullName evidence="3">CLUMA_CG011773, isoform A</fullName>
    </submittedName>
</protein>